<dbReference type="InterPro" id="IPR037185">
    <property type="entry name" value="EmrE-like"/>
</dbReference>
<dbReference type="SUPFAM" id="SSF103481">
    <property type="entry name" value="Multidrug resistance efflux transporter EmrE"/>
    <property type="match status" value="2"/>
</dbReference>
<evidence type="ECO:0000259" key="8">
    <source>
        <dbReference type="Pfam" id="PF00892"/>
    </source>
</evidence>
<organism evidence="9 10">
    <name type="scientific">Brevibacterium casei</name>
    <dbReference type="NCBI Taxonomy" id="33889"/>
    <lineage>
        <taxon>Bacteria</taxon>
        <taxon>Bacillati</taxon>
        <taxon>Actinomycetota</taxon>
        <taxon>Actinomycetes</taxon>
        <taxon>Micrococcales</taxon>
        <taxon>Brevibacteriaceae</taxon>
        <taxon>Brevibacterium</taxon>
    </lineage>
</organism>
<feature type="transmembrane region" description="Helical" evidence="7">
    <location>
        <begin position="75"/>
        <end position="97"/>
    </location>
</feature>
<gene>
    <name evidence="9" type="primary">eamA_2</name>
    <name evidence="9" type="ORF">NCTC12391_03253</name>
</gene>
<feature type="transmembrane region" description="Helical" evidence="7">
    <location>
        <begin position="285"/>
        <end position="303"/>
    </location>
</feature>
<evidence type="ECO:0000256" key="1">
    <source>
        <dbReference type="ARBA" id="ARBA00004141"/>
    </source>
</evidence>
<feature type="transmembrane region" description="Helical" evidence="7">
    <location>
        <begin position="189"/>
        <end position="208"/>
    </location>
</feature>
<feature type="region of interest" description="Disordered" evidence="6">
    <location>
        <begin position="317"/>
        <end position="366"/>
    </location>
</feature>
<feature type="transmembrane region" description="Helical" evidence="7">
    <location>
        <begin position="228"/>
        <end position="251"/>
    </location>
</feature>
<protein>
    <submittedName>
        <fullName evidence="9">Probable amino-acid metabolite efflux pump</fullName>
    </submittedName>
</protein>
<proteinExistence type="inferred from homology"/>
<keyword evidence="3 7" id="KW-0812">Transmembrane</keyword>
<comment type="subcellular location">
    <subcellularLocation>
        <location evidence="1">Membrane</location>
        <topology evidence="1">Multi-pass membrane protein</topology>
    </subcellularLocation>
</comment>
<feature type="domain" description="EamA" evidence="8">
    <location>
        <begin position="161"/>
        <end position="300"/>
    </location>
</feature>
<dbReference type="AlphaFoldDB" id="A0A449DC00"/>
<accession>A0A449DC00</accession>
<dbReference type="EMBL" id="CAACXN010000020">
    <property type="protein sequence ID" value="VEW15099.1"/>
    <property type="molecule type" value="Genomic_DNA"/>
</dbReference>
<dbReference type="Proteomes" id="UP000386281">
    <property type="component" value="Unassembled WGS sequence"/>
</dbReference>
<feature type="transmembrane region" description="Helical" evidence="7">
    <location>
        <begin position="50"/>
        <end position="68"/>
    </location>
</feature>
<feature type="transmembrane region" description="Helical" evidence="7">
    <location>
        <begin position="134"/>
        <end position="152"/>
    </location>
</feature>
<dbReference type="InterPro" id="IPR000620">
    <property type="entry name" value="EamA_dom"/>
</dbReference>
<reference evidence="9 10" key="1">
    <citation type="submission" date="2019-02" db="EMBL/GenBank/DDBJ databases">
        <authorList>
            <consortium name="Pathogen Informatics"/>
        </authorList>
    </citation>
    <scope>NUCLEOTIDE SEQUENCE [LARGE SCALE GENOMIC DNA]</scope>
    <source>
        <strain evidence="9 10">3012STDY7078520</strain>
    </source>
</reference>
<dbReference type="PANTHER" id="PTHR32322">
    <property type="entry name" value="INNER MEMBRANE TRANSPORTER"/>
    <property type="match status" value="1"/>
</dbReference>
<feature type="transmembrane region" description="Helical" evidence="7">
    <location>
        <begin position="23"/>
        <end position="44"/>
    </location>
</feature>
<feature type="transmembrane region" description="Helical" evidence="7">
    <location>
        <begin position="158"/>
        <end position="177"/>
    </location>
</feature>
<dbReference type="GO" id="GO:0016020">
    <property type="term" value="C:membrane"/>
    <property type="evidence" value="ECO:0007669"/>
    <property type="project" value="UniProtKB-SubCell"/>
</dbReference>
<dbReference type="InterPro" id="IPR050638">
    <property type="entry name" value="AA-Vitamin_Transporters"/>
</dbReference>
<dbReference type="PANTHER" id="PTHR32322:SF9">
    <property type="entry name" value="AMINO-ACID METABOLITE EFFLUX PUMP-RELATED"/>
    <property type="match status" value="1"/>
</dbReference>
<comment type="similarity">
    <text evidence="2">Belongs to the EamA transporter family.</text>
</comment>
<feature type="domain" description="EamA" evidence="8">
    <location>
        <begin position="23"/>
        <end position="147"/>
    </location>
</feature>
<evidence type="ECO:0000256" key="4">
    <source>
        <dbReference type="ARBA" id="ARBA00022989"/>
    </source>
</evidence>
<evidence type="ECO:0000256" key="3">
    <source>
        <dbReference type="ARBA" id="ARBA00022692"/>
    </source>
</evidence>
<evidence type="ECO:0000256" key="5">
    <source>
        <dbReference type="ARBA" id="ARBA00023136"/>
    </source>
</evidence>
<dbReference type="Pfam" id="PF00892">
    <property type="entry name" value="EamA"/>
    <property type="match status" value="2"/>
</dbReference>
<feature type="transmembrane region" description="Helical" evidence="7">
    <location>
        <begin position="103"/>
        <end position="122"/>
    </location>
</feature>
<evidence type="ECO:0000256" key="6">
    <source>
        <dbReference type="SAM" id="MobiDB-lite"/>
    </source>
</evidence>
<evidence type="ECO:0000313" key="10">
    <source>
        <dbReference type="Proteomes" id="UP000386281"/>
    </source>
</evidence>
<evidence type="ECO:0000313" key="9">
    <source>
        <dbReference type="EMBL" id="VEW15099.1"/>
    </source>
</evidence>
<keyword evidence="4 7" id="KW-1133">Transmembrane helix</keyword>
<keyword evidence="5 7" id="KW-0472">Membrane</keyword>
<evidence type="ECO:0000256" key="2">
    <source>
        <dbReference type="ARBA" id="ARBA00007362"/>
    </source>
</evidence>
<name>A0A449DC00_9MICO</name>
<sequence length="366" mass="38450">MKNFAIVLNSGGVEDGGMSVKHCLLAASVAVMWGLNFLAIDLSLEQFPPFFLVAFRFALLAIPTLLFVPMPKVRFRWILGYGLGFGILQFAFLYWGMAAGMPAGLASLVLQASGPFTVFLGMTVLRERVRPSQMAFLLVAMAGLGVVGWQRFDSSASLLPFLLTLAGAFGWAIGNICNRQAHSTEPVKLTMWMSVVPPVPMLIVALLVEGPDRIGQSLTTVTTSTGLLGLAGLIYTVVIATVIGSGVWSWLMSRNPAGVVAPFSMLVPIVGMSAAWLVFGETVSLGELCGAGLVIVGVLGAGLKAAKGARSAKALAEAVPEPAPEPAGEPNPMTDVPAGTREEDVPAGTATGPHLGWAAHPRRERP</sequence>
<feature type="transmembrane region" description="Helical" evidence="7">
    <location>
        <begin position="258"/>
        <end position="279"/>
    </location>
</feature>
<evidence type="ECO:0000256" key="7">
    <source>
        <dbReference type="SAM" id="Phobius"/>
    </source>
</evidence>